<protein>
    <recommendedName>
        <fullName evidence="4">cysteine desulfurase</fullName>
        <ecNumber evidence="4">2.8.1.7</ecNumber>
    </recommendedName>
</protein>
<dbReference type="EC" id="2.8.1.7" evidence="4"/>
<dbReference type="Proteomes" id="UP001289374">
    <property type="component" value="Unassembled WGS sequence"/>
</dbReference>
<comment type="function">
    <text evidence="12">TAFs are components of the transcription factor IID (TFIID) complex that is essential for mediating regulation of RNA polymerase transcription.</text>
</comment>
<dbReference type="AlphaFoldDB" id="A0AAE1WM36"/>
<dbReference type="GO" id="GO:0006534">
    <property type="term" value="P:cysteine metabolic process"/>
    <property type="evidence" value="ECO:0007669"/>
    <property type="project" value="InterPro"/>
</dbReference>
<dbReference type="Pfam" id="PF04719">
    <property type="entry name" value="TAFII28"/>
    <property type="match status" value="1"/>
</dbReference>
<feature type="domain" description="Aminotransferase class V" evidence="14">
    <location>
        <begin position="76"/>
        <end position="450"/>
    </location>
</feature>
<reference evidence="16" key="1">
    <citation type="submission" date="2020-06" db="EMBL/GenBank/DDBJ databases">
        <authorList>
            <person name="Li T."/>
            <person name="Hu X."/>
            <person name="Zhang T."/>
            <person name="Song X."/>
            <person name="Zhang H."/>
            <person name="Dai N."/>
            <person name="Sheng W."/>
            <person name="Hou X."/>
            <person name="Wei L."/>
        </authorList>
    </citation>
    <scope>NUCLEOTIDE SEQUENCE</scope>
    <source>
        <strain evidence="16">K16</strain>
        <tissue evidence="16">Leaf</tissue>
    </source>
</reference>
<accession>A0AAE1WM36</accession>
<dbReference type="GO" id="GO:0031071">
    <property type="term" value="F:cysteine desulfurase activity"/>
    <property type="evidence" value="ECO:0007669"/>
    <property type="project" value="UniProtKB-EC"/>
</dbReference>
<evidence type="ECO:0000256" key="4">
    <source>
        <dbReference type="ARBA" id="ARBA00012239"/>
    </source>
</evidence>
<feature type="compositionally biased region" description="Polar residues" evidence="13">
    <location>
        <begin position="601"/>
        <end position="611"/>
    </location>
</feature>
<keyword evidence="5" id="KW-0808">Transferase</keyword>
<dbReference type="CDD" id="cd08048">
    <property type="entry name" value="HFD_TAF11"/>
    <property type="match status" value="1"/>
</dbReference>
<dbReference type="InterPro" id="IPR010970">
    <property type="entry name" value="Cys_dSase_SufS"/>
</dbReference>
<dbReference type="InterPro" id="IPR015424">
    <property type="entry name" value="PyrdxlP-dep_Trfase"/>
</dbReference>
<keyword evidence="8" id="KW-0010">Activator</keyword>
<evidence type="ECO:0000256" key="12">
    <source>
        <dbReference type="ARBA" id="ARBA00058775"/>
    </source>
</evidence>
<feature type="region of interest" description="Disordered" evidence="13">
    <location>
        <begin position="592"/>
        <end position="611"/>
    </location>
</feature>
<evidence type="ECO:0000256" key="8">
    <source>
        <dbReference type="ARBA" id="ARBA00023159"/>
    </source>
</evidence>
<dbReference type="SUPFAM" id="SSF53383">
    <property type="entry name" value="PLP-dependent transferases"/>
    <property type="match status" value="1"/>
</dbReference>
<evidence type="ECO:0000256" key="11">
    <source>
        <dbReference type="ARBA" id="ARBA00050776"/>
    </source>
</evidence>
<evidence type="ECO:0000256" key="6">
    <source>
        <dbReference type="ARBA" id="ARBA00022898"/>
    </source>
</evidence>
<dbReference type="PANTHER" id="PTHR43586">
    <property type="entry name" value="CYSTEINE DESULFURASE"/>
    <property type="match status" value="1"/>
</dbReference>
<comment type="caution">
    <text evidence="16">The sequence shown here is derived from an EMBL/GenBank/DDBJ whole genome shotgun (WGS) entry which is preliminary data.</text>
</comment>
<feature type="domain" description="TAFII28-like protein" evidence="15">
    <location>
        <begin position="661"/>
        <end position="746"/>
    </location>
</feature>
<dbReference type="Gene3D" id="3.90.1150.10">
    <property type="entry name" value="Aspartate Aminotransferase, domain 1"/>
    <property type="match status" value="1"/>
</dbReference>
<dbReference type="InterPro" id="IPR009072">
    <property type="entry name" value="Histone-fold"/>
</dbReference>
<keyword evidence="9" id="KW-0804">Transcription</keyword>
<evidence type="ECO:0000256" key="10">
    <source>
        <dbReference type="ARBA" id="ARBA00023242"/>
    </source>
</evidence>
<comment type="subcellular location">
    <subcellularLocation>
        <location evidence="2">Nucleus</location>
    </subcellularLocation>
</comment>
<dbReference type="CDD" id="cd06453">
    <property type="entry name" value="SufS_like"/>
    <property type="match status" value="1"/>
</dbReference>
<evidence type="ECO:0000256" key="13">
    <source>
        <dbReference type="SAM" id="MobiDB-lite"/>
    </source>
</evidence>
<dbReference type="PANTHER" id="PTHR43586:SF8">
    <property type="entry name" value="CYSTEINE DESULFURASE 1, CHLOROPLASTIC"/>
    <property type="match status" value="1"/>
</dbReference>
<dbReference type="InterPro" id="IPR015421">
    <property type="entry name" value="PyrdxlP-dep_Trfase_major"/>
</dbReference>
<keyword evidence="17" id="KW-1185">Reference proteome</keyword>
<dbReference type="GO" id="GO:0006367">
    <property type="term" value="P:transcription initiation at RNA polymerase II promoter"/>
    <property type="evidence" value="ECO:0007669"/>
    <property type="project" value="InterPro"/>
</dbReference>
<evidence type="ECO:0000313" key="16">
    <source>
        <dbReference type="EMBL" id="KAK4395791.1"/>
    </source>
</evidence>
<dbReference type="GO" id="GO:0046982">
    <property type="term" value="F:protein heterodimerization activity"/>
    <property type="evidence" value="ECO:0007669"/>
    <property type="project" value="InterPro"/>
</dbReference>
<dbReference type="InterPro" id="IPR000192">
    <property type="entry name" value="Aminotrans_V_dom"/>
</dbReference>
<evidence type="ECO:0000256" key="7">
    <source>
        <dbReference type="ARBA" id="ARBA00023015"/>
    </source>
</evidence>
<keyword evidence="7" id="KW-0805">Transcription regulation</keyword>
<organism evidence="16 17">
    <name type="scientific">Sesamum angolense</name>
    <dbReference type="NCBI Taxonomy" id="2727404"/>
    <lineage>
        <taxon>Eukaryota</taxon>
        <taxon>Viridiplantae</taxon>
        <taxon>Streptophyta</taxon>
        <taxon>Embryophyta</taxon>
        <taxon>Tracheophyta</taxon>
        <taxon>Spermatophyta</taxon>
        <taxon>Magnoliopsida</taxon>
        <taxon>eudicotyledons</taxon>
        <taxon>Gunneridae</taxon>
        <taxon>Pentapetalae</taxon>
        <taxon>asterids</taxon>
        <taxon>lamiids</taxon>
        <taxon>Lamiales</taxon>
        <taxon>Pedaliaceae</taxon>
        <taxon>Sesamum</taxon>
    </lineage>
</organism>
<dbReference type="InterPro" id="IPR006809">
    <property type="entry name" value="TAFII28_dom"/>
</dbReference>
<dbReference type="SUPFAM" id="SSF47113">
    <property type="entry name" value="Histone-fold"/>
    <property type="match status" value="1"/>
</dbReference>
<reference evidence="16" key="2">
    <citation type="journal article" date="2024" name="Plant">
        <title>Genomic evolution and insights into agronomic trait innovations of Sesamum species.</title>
        <authorList>
            <person name="Miao H."/>
            <person name="Wang L."/>
            <person name="Qu L."/>
            <person name="Liu H."/>
            <person name="Sun Y."/>
            <person name="Le M."/>
            <person name="Wang Q."/>
            <person name="Wei S."/>
            <person name="Zheng Y."/>
            <person name="Lin W."/>
            <person name="Duan Y."/>
            <person name="Cao H."/>
            <person name="Xiong S."/>
            <person name="Wang X."/>
            <person name="Wei L."/>
            <person name="Li C."/>
            <person name="Ma Q."/>
            <person name="Ju M."/>
            <person name="Zhao R."/>
            <person name="Li G."/>
            <person name="Mu C."/>
            <person name="Tian Q."/>
            <person name="Mei H."/>
            <person name="Zhang T."/>
            <person name="Gao T."/>
            <person name="Zhang H."/>
        </authorList>
    </citation>
    <scope>NUCLEOTIDE SEQUENCE</scope>
    <source>
        <strain evidence="16">K16</strain>
    </source>
</reference>
<name>A0AAE1WM36_9LAMI</name>
<sequence>MITMEGLVLKLPSSLRIVGRPNHNHPHHVFRSVSLASSSAPAPLSTDPKLGPGSLGHLTRPDFPILHQELNGKKLVYLDNAATSQKPTAVLNALQNYYETYNSNVHRGIHYLSAKATDEYESARQKVANFINASQCREIVFTRNATEAINLVAYSWGLANLKKGDEVVLTVAEHHSAIVPWQFVAQRTGAVLKFVSLTEDEVPDIEKLREMLSRQTKLVVVHHVSNVLASVLPIDQIVSWAHDVGAKVLVDACQSVPHMVVDVKGLDADFLVASSHKMCGPTGIGFLYGKYELLSAMPPFLGGGEMISDVYLDHSTYAEPPSRFEAGTPAIGEAIALGASIDYLSGIGMQSIHDYEVELANYLYDSLCSVPNVRVYGPTPSRTVKRAALCSFNVEDVHPTDIATFLDQQHSVAIRSGHHCAQPLHRYLGVNASARASLHFYNTKEDVDDFIQALNDTISFFASFKPITNIAQFCSNHSTPTHTQHRPVLCNPRLANQQRFSLAVEGRFSWRRNVKFLCYSSCVSSFCDCAENILSSITVFVGVSTTCFSLKPLSLKLNEFPSVLLLLLESMENVMATSMKKSKDPFEIAFEEQEESHHQNPRANVNATDPSTLGAVSIGTAGPINKNKEDEEEEEEENMDVEFGKLRPTGDPAKTAKMQEILAHFTEEQMSRYESFRRSGFQKSNMKRLLTSITGSAKISIPMTIVVSGIAKMFVGELVETARVVMAERKDTGPIRPCHMREAYRRLKLDGKIPKKTVPRLFR</sequence>
<feature type="region of interest" description="Disordered" evidence="13">
    <location>
        <begin position="616"/>
        <end position="652"/>
    </location>
</feature>
<dbReference type="InterPro" id="IPR015422">
    <property type="entry name" value="PyrdxlP-dep_Trfase_small"/>
</dbReference>
<dbReference type="Gene3D" id="1.10.20.10">
    <property type="entry name" value="Histone, subunit A"/>
    <property type="match status" value="1"/>
</dbReference>
<dbReference type="GO" id="GO:0030170">
    <property type="term" value="F:pyridoxal phosphate binding"/>
    <property type="evidence" value="ECO:0007669"/>
    <property type="project" value="InterPro"/>
</dbReference>
<evidence type="ECO:0000259" key="15">
    <source>
        <dbReference type="Pfam" id="PF04719"/>
    </source>
</evidence>
<dbReference type="NCBIfam" id="TIGR01979">
    <property type="entry name" value="sufS"/>
    <property type="match status" value="1"/>
</dbReference>
<evidence type="ECO:0000259" key="14">
    <source>
        <dbReference type="Pfam" id="PF00266"/>
    </source>
</evidence>
<evidence type="ECO:0000256" key="2">
    <source>
        <dbReference type="ARBA" id="ARBA00004123"/>
    </source>
</evidence>
<feature type="compositionally biased region" description="Acidic residues" evidence="13">
    <location>
        <begin position="630"/>
        <end position="640"/>
    </location>
</feature>
<keyword evidence="10" id="KW-0539">Nucleus</keyword>
<proteinExistence type="inferred from homology"/>
<evidence type="ECO:0000256" key="1">
    <source>
        <dbReference type="ARBA" id="ARBA00001933"/>
    </source>
</evidence>
<comment type="catalytic activity">
    <reaction evidence="11">
        <text>(sulfur carrier)-H + L-cysteine = (sulfur carrier)-SH + L-alanine</text>
        <dbReference type="Rhea" id="RHEA:43892"/>
        <dbReference type="Rhea" id="RHEA-COMP:14737"/>
        <dbReference type="Rhea" id="RHEA-COMP:14739"/>
        <dbReference type="ChEBI" id="CHEBI:29917"/>
        <dbReference type="ChEBI" id="CHEBI:35235"/>
        <dbReference type="ChEBI" id="CHEBI:57972"/>
        <dbReference type="ChEBI" id="CHEBI:64428"/>
        <dbReference type="EC" id="2.8.1.7"/>
    </reaction>
</comment>
<evidence type="ECO:0000256" key="5">
    <source>
        <dbReference type="ARBA" id="ARBA00022679"/>
    </source>
</evidence>
<evidence type="ECO:0000313" key="17">
    <source>
        <dbReference type="Proteomes" id="UP001289374"/>
    </source>
</evidence>
<evidence type="ECO:0000256" key="3">
    <source>
        <dbReference type="ARBA" id="ARBA00009788"/>
    </source>
</evidence>
<comment type="cofactor">
    <cofactor evidence="1">
        <name>pyridoxal 5'-phosphate</name>
        <dbReference type="ChEBI" id="CHEBI:597326"/>
    </cofactor>
</comment>
<keyword evidence="6" id="KW-0663">Pyridoxal phosphate</keyword>
<dbReference type="EMBL" id="JACGWL010000009">
    <property type="protein sequence ID" value="KAK4395791.1"/>
    <property type="molecule type" value="Genomic_DNA"/>
</dbReference>
<dbReference type="GO" id="GO:0005634">
    <property type="term" value="C:nucleus"/>
    <property type="evidence" value="ECO:0007669"/>
    <property type="project" value="UniProtKB-SubCell"/>
</dbReference>
<comment type="similarity">
    <text evidence="3">Belongs to the TAF11 family.</text>
</comment>
<dbReference type="Pfam" id="PF00266">
    <property type="entry name" value="Aminotran_5"/>
    <property type="match status" value="1"/>
</dbReference>
<gene>
    <name evidence="16" type="ORF">Sango_1733400</name>
</gene>
<dbReference type="FunFam" id="1.10.20.10:FF:000055">
    <property type="entry name" value="Transcription initiation factor TFIID subunit 11"/>
    <property type="match status" value="1"/>
</dbReference>
<evidence type="ECO:0000256" key="9">
    <source>
        <dbReference type="ARBA" id="ARBA00023163"/>
    </source>
</evidence>
<dbReference type="Gene3D" id="3.40.640.10">
    <property type="entry name" value="Type I PLP-dependent aspartate aminotransferase-like (Major domain)"/>
    <property type="match status" value="1"/>
</dbReference>